<proteinExistence type="predicted"/>
<dbReference type="Gene3D" id="3.30.300.30">
    <property type="match status" value="1"/>
</dbReference>
<dbReference type="Proteomes" id="UP001499882">
    <property type="component" value="Unassembled WGS sequence"/>
</dbReference>
<protein>
    <submittedName>
        <fullName evidence="3">Cyclohexanecarboxylate-CoA ligase</fullName>
    </submittedName>
</protein>
<evidence type="ECO:0000259" key="2">
    <source>
        <dbReference type="Pfam" id="PF13193"/>
    </source>
</evidence>
<dbReference type="InterPro" id="IPR050237">
    <property type="entry name" value="ATP-dep_AMP-bd_enzyme"/>
</dbReference>
<dbReference type="InterPro" id="IPR045851">
    <property type="entry name" value="AMP-bd_C_sf"/>
</dbReference>
<dbReference type="PANTHER" id="PTHR43767:SF1">
    <property type="entry name" value="NONRIBOSOMAL PEPTIDE SYNTHASE PES1 (EUROFUNG)-RELATED"/>
    <property type="match status" value="1"/>
</dbReference>
<dbReference type="InterPro" id="IPR025110">
    <property type="entry name" value="AMP-bd_C"/>
</dbReference>
<dbReference type="InterPro" id="IPR020845">
    <property type="entry name" value="AMP-binding_CS"/>
</dbReference>
<dbReference type="InterPro" id="IPR000873">
    <property type="entry name" value="AMP-dep_synth/lig_dom"/>
</dbReference>
<evidence type="ECO:0000313" key="4">
    <source>
        <dbReference type="Proteomes" id="UP001499882"/>
    </source>
</evidence>
<name>A0ABP8YHW1_9ACTN</name>
<dbReference type="Gene3D" id="3.40.50.12780">
    <property type="entry name" value="N-terminal domain of ligase-like"/>
    <property type="match status" value="1"/>
</dbReference>
<feature type="domain" description="AMP-binding enzyme C-terminal" evidence="2">
    <location>
        <begin position="438"/>
        <end position="513"/>
    </location>
</feature>
<dbReference type="PROSITE" id="PS00455">
    <property type="entry name" value="AMP_BINDING"/>
    <property type="match status" value="1"/>
</dbReference>
<comment type="caution">
    <text evidence="3">The sequence shown here is derived from an EMBL/GenBank/DDBJ whole genome shotgun (WGS) entry which is preliminary data.</text>
</comment>
<feature type="domain" description="AMP-dependent synthetase/ligase" evidence="1">
    <location>
        <begin position="18"/>
        <end position="387"/>
    </location>
</feature>
<reference evidence="4" key="1">
    <citation type="journal article" date="2019" name="Int. J. Syst. Evol. Microbiol.">
        <title>The Global Catalogue of Microorganisms (GCM) 10K type strain sequencing project: providing services to taxonomists for standard genome sequencing and annotation.</title>
        <authorList>
            <consortium name="The Broad Institute Genomics Platform"/>
            <consortium name="The Broad Institute Genome Sequencing Center for Infectious Disease"/>
            <person name="Wu L."/>
            <person name="Ma J."/>
        </authorList>
    </citation>
    <scope>NUCLEOTIDE SEQUENCE [LARGE SCALE GENOMIC DNA]</scope>
    <source>
        <strain evidence="4">JCM 18532</strain>
    </source>
</reference>
<organism evidence="3 4">
    <name type="scientific">Nocardioides endophyticus</name>
    <dbReference type="NCBI Taxonomy" id="1353775"/>
    <lineage>
        <taxon>Bacteria</taxon>
        <taxon>Bacillati</taxon>
        <taxon>Actinomycetota</taxon>
        <taxon>Actinomycetes</taxon>
        <taxon>Propionibacteriales</taxon>
        <taxon>Nocardioidaceae</taxon>
        <taxon>Nocardioides</taxon>
    </lineage>
</organism>
<dbReference type="GO" id="GO:0016874">
    <property type="term" value="F:ligase activity"/>
    <property type="evidence" value="ECO:0007669"/>
    <property type="project" value="UniProtKB-KW"/>
</dbReference>
<dbReference type="PANTHER" id="PTHR43767">
    <property type="entry name" value="LONG-CHAIN-FATTY-ACID--COA LIGASE"/>
    <property type="match status" value="1"/>
</dbReference>
<dbReference type="InterPro" id="IPR042099">
    <property type="entry name" value="ANL_N_sf"/>
</dbReference>
<evidence type="ECO:0000313" key="3">
    <source>
        <dbReference type="EMBL" id="GAA4728096.1"/>
    </source>
</evidence>
<dbReference type="Pfam" id="PF13193">
    <property type="entry name" value="AMP-binding_C"/>
    <property type="match status" value="1"/>
</dbReference>
<dbReference type="Pfam" id="PF00501">
    <property type="entry name" value="AMP-binding"/>
    <property type="match status" value="1"/>
</dbReference>
<dbReference type="SUPFAM" id="SSF56801">
    <property type="entry name" value="Acetyl-CoA synthetase-like"/>
    <property type="match status" value="1"/>
</dbReference>
<gene>
    <name evidence="3" type="ORF">GCM10023350_09050</name>
</gene>
<keyword evidence="4" id="KW-1185">Reference proteome</keyword>
<keyword evidence="3" id="KW-0436">Ligase</keyword>
<accession>A0ABP8YHW1</accession>
<evidence type="ECO:0000259" key="1">
    <source>
        <dbReference type="Pfam" id="PF00501"/>
    </source>
</evidence>
<sequence length="537" mass="56780">MTSTPERPRISSLRDLLTHAAQAQPDAIAVVGLRSDGSSPIQLTYAELDDLASRFAVGLERQGVGPGDVVAVMLPNRPEFTALAFAINQVGATYTGIPVAYGPGEVEAILRISRARAVVAVDRFRGSSPASIVRELRSQLPDLQSVVVAEPDAALAGTDVTLEELSRSAGSVVGNPPAFDEVCHLGFTSGTTGPPKGVMNSCRSLLSVMSGLTVHLGRPTFGEPMVNLVGSPMGHHTGYLWGILLSTWHGATAVLLDQWQPARAAGVIEEYGVTVMFGAPTFLQDLMALPSAAGPTRFVMAGAPVPRHLPGQAATQLGTQVLPAWGMTEYGIGIACPPWADPYVYTTDGLPVPGCEVRVVGDDDEVLPVGRTGELQIRGTGLFHGYLDRPDANEESFVDGWFRTGDTASIDGIGCVSLQGRIKDIIIRGGENIPVSVVEDALALHPLLDAATVVATPDERLGERACAVIVPLTSVIPSFEELSEFLLAKGVSKHFLPERLVVMDALPMTPSGKIKKAELRSLVPTYLGDSRVADARH</sequence>
<dbReference type="EMBL" id="BAABKN010000005">
    <property type="protein sequence ID" value="GAA4728096.1"/>
    <property type="molecule type" value="Genomic_DNA"/>
</dbReference>